<gene>
    <name evidence="2" type="ORF">HNP60_003123</name>
</gene>
<accession>A0ABR6NIQ1</accession>
<dbReference type="EMBL" id="JACHKA010000001">
    <property type="protein sequence ID" value="MBB5987149.1"/>
    <property type="molecule type" value="Genomic_DNA"/>
</dbReference>
<evidence type="ECO:0000313" key="2">
    <source>
        <dbReference type="EMBL" id="MBB5987149.1"/>
    </source>
</evidence>
<organism evidence="2 3">
    <name type="scientific">Sphingobium lignivorans</name>
    <dbReference type="NCBI Taxonomy" id="2735886"/>
    <lineage>
        <taxon>Bacteria</taxon>
        <taxon>Pseudomonadati</taxon>
        <taxon>Pseudomonadota</taxon>
        <taxon>Alphaproteobacteria</taxon>
        <taxon>Sphingomonadales</taxon>
        <taxon>Sphingomonadaceae</taxon>
        <taxon>Sphingobium</taxon>
    </lineage>
</organism>
<feature type="region of interest" description="Disordered" evidence="1">
    <location>
        <begin position="64"/>
        <end position="101"/>
    </location>
</feature>
<evidence type="ECO:0000256" key="1">
    <source>
        <dbReference type="SAM" id="MobiDB-lite"/>
    </source>
</evidence>
<sequence>MSASGRPMRFLGWLLGGWVAARAGLLVAPLVWGALAAGWSEWAWLGGTPRVVHVMLSLKAPPDEERVGLASPSPLRSRRRSSLGSRTGQIHGPAANQRRDLVPAEAPHFAAALLEEMHGEGGSAWGAADPEPGPAPGAAWTSNPVAPPMTGRRRWSGTAWLLWRPEMTGSTLSAPLLGGSQAGARLDYRLHDGSAGPVALYLRASRAFAGPSSEEAALGLAWRPANGPVSLMAERRQKLGPGGRSAFALIAAGGFGPRAVAPRLEAEGYAQAGVVGLDDPDAFADGKASLFYVLAPEERAFRLVAGASVSGGAQPGASRLDLGPEISLRVPTGAGTMRLSGEWRLRIGGDARPASGPAITLVADF</sequence>
<protein>
    <submittedName>
        <fullName evidence="2">Uncharacterized protein</fullName>
    </submittedName>
</protein>
<feature type="region of interest" description="Disordered" evidence="1">
    <location>
        <begin position="120"/>
        <end position="151"/>
    </location>
</feature>
<reference evidence="2 3" key="1">
    <citation type="submission" date="2020-08" db="EMBL/GenBank/DDBJ databases">
        <title>Exploring microbial biodiversity for novel pathways involved in the catabolism of aromatic compounds derived from lignin.</title>
        <authorList>
            <person name="Elkins J."/>
        </authorList>
    </citation>
    <scope>NUCLEOTIDE SEQUENCE [LARGE SCALE GENOMIC DNA]</scope>
    <source>
        <strain evidence="2 3">B1D3A</strain>
    </source>
</reference>
<dbReference type="Proteomes" id="UP001138540">
    <property type="component" value="Unassembled WGS sequence"/>
</dbReference>
<comment type="caution">
    <text evidence="2">The sequence shown here is derived from an EMBL/GenBank/DDBJ whole genome shotgun (WGS) entry which is preliminary data.</text>
</comment>
<proteinExistence type="predicted"/>
<evidence type="ECO:0000313" key="3">
    <source>
        <dbReference type="Proteomes" id="UP001138540"/>
    </source>
</evidence>
<dbReference type="RefSeq" id="WP_260394944.1">
    <property type="nucleotide sequence ID" value="NZ_JACHKA010000001.1"/>
</dbReference>
<keyword evidence="3" id="KW-1185">Reference proteome</keyword>
<name>A0ABR6NIQ1_9SPHN</name>